<gene>
    <name evidence="1" type="ORF">UFOPK3720_00964</name>
</gene>
<reference evidence="1" key="1">
    <citation type="submission" date="2020-05" db="EMBL/GenBank/DDBJ databases">
        <authorList>
            <person name="Chiriac C."/>
            <person name="Salcher M."/>
            <person name="Ghai R."/>
            <person name="Kavagutti S V."/>
        </authorList>
    </citation>
    <scope>NUCLEOTIDE SEQUENCE</scope>
</reference>
<evidence type="ECO:0000313" key="1">
    <source>
        <dbReference type="EMBL" id="CAB4935607.1"/>
    </source>
</evidence>
<dbReference type="EMBL" id="CAFBNB010000173">
    <property type="protein sequence ID" value="CAB4935607.1"/>
    <property type="molecule type" value="Genomic_DNA"/>
</dbReference>
<protein>
    <submittedName>
        <fullName evidence="1">Unannotated protein</fullName>
    </submittedName>
</protein>
<accession>A0A6J7IZ37</accession>
<proteinExistence type="predicted"/>
<name>A0A6J7IZ37_9ZZZZ</name>
<dbReference type="AlphaFoldDB" id="A0A6J7IZ37"/>
<organism evidence="1">
    <name type="scientific">freshwater metagenome</name>
    <dbReference type="NCBI Taxonomy" id="449393"/>
    <lineage>
        <taxon>unclassified sequences</taxon>
        <taxon>metagenomes</taxon>
        <taxon>ecological metagenomes</taxon>
    </lineage>
</organism>
<sequence length="379" mass="43592">MPALNPLQQRQQHPHTHVIHQPRRQLMAIRRHLNLRTFVHHLPHRSDRSVVSREFGPADVQGLHDPGLDLLTARAQSGSLAPQLIARVANLGDEKLEQLDRHLKSVTKRRLGQQLLEPTLDRTRPRLGQRVPLRLLLRAYRRQEIVVITEEPSAPVLRRHAPRVHALPGHRHPLLSPRRQSLRLSDRINKGISHLIRWVPLIKTRRLAKRLPRQRHLLVNQIHIRLRLRRILHHIIRPQQRLRDVTPHHRRHVLPETVRPQIHPTHPQRRERHGLGGIARVPQPGAVVDLGREARLEEHVRESEGDEVLLDSVVDHKRRERLANSAVDILLRAQADVGIARPHEEVALAAEPSIRPLCEALPSVEDVAGITQALRPHPG</sequence>